<dbReference type="Proteomes" id="UP000008066">
    <property type="component" value="Unassembled WGS sequence"/>
</dbReference>
<dbReference type="InterPro" id="IPR017968">
    <property type="entry name" value="Acylphosphatase_CS"/>
</dbReference>
<evidence type="ECO:0000256" key="3">
    <source>
        <dbReference type="ARBA" id="ARBA00022781"/>
    </source>
</evidence>
<comment type="caution">
    <text evidence="5">Lacks conserved residue(s) required for the propagation of feature annotation.</text>
</comment>
<dbReference type="GeneID" id="18255010"/>
<dbReference type="RefSeq" id="XP_006691496.1">
    <property type="nucleotide sequence ID" value="XM_006691433.1"/>
</dbReference>
<dbReference type="OMA" id="HSGHLRW"/>
<dbReference type="SUPFAM" id="SSF48371">
    <property type="entry name" value="ARM repeat"/>
    <property type="match status" value="1"/>
</dbReference>
<keyword evidence="9" id="KW-1185">Reference proteome</keyword>
<dbReference type="HOGENOM" id="CLU_025709_4_0_1"/>
<comment type="similarity">
    <text evidence="1">Belongs to the V-ATPase H subunit family.</text>
</comment>
<dbReference type="AlphaFoldDB" id="G0S0E4"/>
<dbReference type="PROSITE" id="PS51160">
    <property type="entry name" value="ACYLPHOSPHATASE_3"/>
    <property type="match status" value="1"/>
</dbReference>
<name>G0S0E4_CHATD</name>
<evidence type="ECO:0000256" key="2">
    <source>
        <dbReference type="ARBA" id="ARBA00022448"/>
    </source>
</evidence>
<keyword evidence="4" id="KW-0406">Ion transport</keyword>
<evidence type="ECO:0000256" key="4">
    <source>
        <dbReference type="ARBA" id="ARBA00023065"/>
    </source>
</evidence>
<dbReference type="Pfam" id="PF00708">
    <property type="entry name" value="Acylphosphatase"/>
    <property type="match status" value="1"/>
</dbReference>
<feature type="domain" description="Acylphosphatase-like" evidence="7">
    <location>
        <begin position="480"/>
        <end position="551"/>
    </location>
</feature>
<evidence type="ECO:0000259" key="7">
    <source>
        <dbReference type="PROSITE" id="PS51160"/>
    </source>
</evidence>
<dbReference type="FunFam" id="1.25.40.150:FF:000002">
    <property type="entry name" value="V-type proton ATPase subunit H"/>
    <property type="match status" value="1"/>
</dbReference>
<dbReference type="InterPro" id="IPR004908">
    <property type="entry name" value="ATPase_V1-cplx_hsu"/>
</dbReference>
<dbReference type="GO" id="GO:0000329">
    <property type="term" value="C:fungal-type vacuole membrane"/>
    <property type="evidence" value="ECO:0007669"/>
    <property type="project" value="TreeGrafter"/>
</dbReference>
<dbReference type="Pfam" id="PF11698">
    <property type="entry name" value="V-ATPase_H_C"/>
    <property type="match status" value="1"/>
</dbReference>
<dbReference type="InterPro" id="IPR011987">
    <property type="entry name" value="ATPase_V1-cplx_hsu_C"/>
</dbReference>
<sequence length="554" mass="61798">MLLDPPTYLASLQTNIRQRPIPWDGAVRAGTLTEEQLARIRSVDKLKRDARKEAVEADLDAYVALFVGSGSSKGVLELASKRQDVVQYALVLLNDLLSAAPALTKAFLRSGDPYPHFLPLLARSNNTDDPIPLLTSIVLVNLMAGARDESPITITKALPVVFSYLSTLTKSTDSALQDIAVQAYSSLLYSRAPRKQFWKQRSETVTPLIDILRAAAGVKNSNASASLWSGTTATARTGFEGSLGGGIGLQLLYRVLLVMWQLSFEAAEIGDDLNDEYDIVLLYTQLLRLSPKEKTTRLLVATILNLLTANQNTLLPTAVLARLPSLLQNLQTRQWADPDLREDMDRLRELVEEYTRTKTTFDEYVGELNSGHLRWSPPHRNAVFWAENARRILEHENGALVKRLAEIMMKPWDNDKAVLAIACNDVGFLVREVPEKRSQLEKLGIKTRIMELMGEADENVRWESLRALGGWLQYSFDTNAFTQEQANSLSITGWVRNTPNGKVEGEAQGSEENMTAFMMKLLQGPKLAHVVKLDKEERDVVEGEVGFEIRRGSH</sequence>
<evidence type="ECO:0000256" key="1">
    <source>
        <dbReference type="ARBA" id="ARBA00008613"/>
    </source>
</evidence>
<protein>
    <recommendedName>
        <fullName evidence="7">Acylphosphatase-like domain-containing protein</fullName>
    </recommendedName>
</protein>
<dbReference type="KEGG" id="cthr:CTHT_0009720"/>
<evidence type="ECO:0000256" key="5">
    <source>
        <dbReference type="PROSITE-ProRule" id="PRU00520"/>
    </source>
</evidence>
<reference evidence="8 9" key="1">
    <citation type="journal article" date="2011" name="Cell">
        <title>Insight into structure and assembly of the nuclear pore complex by utilizing the genome of a eukaryotic thermophile.</title>
        <authorList>
            <person name="Amlacher S."/>
            <person name="Sarges P."/>
            <person name="Flemming D."/>
            <person name="van Noort V."/>
            <person name="Kunze R."/>
            <person name="Devos D.P."/>
            <person name="Arumugam M."/>
            <person name="Bork P."/>
            <person name="Hurt E."/>
        </authorList>
    </citation>
    <scope>NUCLEOTIDE SEQUENCE [LARGE SCALE GENOMIC DNA]</scope>
    <source>
        <strain evidence="9">DSM 1495 / CBS 144.50 / IMI 039719</strain>
    </source>
</reference>
<dbReference type="PROSITE" id="PS00151">
    <property type="entry name" value="ACYLPHOSPHATASE_2"/>
    <property type="match status" value="1"/>
</dbReference>
<evidence type="ECO:0000313" key="8">
    <source>
        <dbReference type="EMBL" id="EGS23305.1"/>
    </source>
</evidence>
<comment type="similarity">
    <text evidence="6">Belongs to the acylphosphatase family.</text>
</comment>
<evidence type="ECO:0000313" key="9">
    <source>
        <dbReference type="Proteomes" id="UP000008066"/>
    </source>
</evidence>
<dbReference type="InterPro" id="IPR038497">
    <property type="entry name" value="ATPase_V1-cplx_hsu_C_sf"/>
</dbReference>
<keyword evidence="2" id="KW-0813">Transport</keyword>
<dbReference type="InterPro" id="IPR016024">
    <property type="entry name" value="ARM-type_fold"/>
</dbReference>
<dbReference type="GO" id="GO:0000221">
    <property type="term" value="C:vacuolar proton-transporting V-type ATPase, V1 domain"/>
    <property type="evidence" value="ECO:0007669"/>
    <property type="project" value="InterPro"/>
</dbReference>
<dbReference type="InterPro" id="IPR036046">
    <property type="entry name" value="Acylphosphatase-like_dom_sf"/>
</dbReference>
<dbReference type="EMBL" id="GL988037">
    <property type="protein sequence ID" value="EGS23305.1"/>
    <property type="molecule type" value="Genomic_DNA"/>
</dbReference>
<keyword evidence="3" id="KW-0375">Hydrogen ion transport</keyword>
<dbReference type="FunFam" id="1.25.10.10:FF:000326">
    <property type="entry name" value="V-type proton ATPase subunit H"/>
    <property type="match status" value="1"/>
</dbReference>
<dbReference type="InterPro" id="IPR011989">
    <property type="entry name" value="ARM-like"/>
</dbReference>
<dbReference type="Gene3D" id="1.25.10.10">
    <property type="entry name" value="Leucine-rich Repeat Variant"/>
    <property type="match status" value="1"/>
</dbReference>
<dbReference type="InterPro" id="IPR001792">
    <property type="entry name" value="Acylphosphatase-like_dom"/>
</dbReference>
<dbReference type="Gene3D" id="1.25.40.150">
    <property type="entry name" value="V-type ATPase, subunit H, C-terminal domain"/>
    <property type="match status" value="1"/>
</dbReference>
<dbReference type="GO" id="GO:0046961">
    <property type="term" value="F:proton-transporting ATPase activity, rotational mechanism"/>
    <property type="evidence" value="ECO:0007669"/>
    <property type="project" value="InterPro"/>
</dbReference>
<dbReference type="PANTHER" id="PTHR10698:SF0">
    <property type="entry name" value="V-TYPE PROTON ATPASE SUBUNIT H"/>
    <property type="match status" value="1"/>
</dbReference>
<dbReference type="Pfam" id="PF03224">
    <property type="entry name" value="V-ATPase_H_N"/>
    <property type="match status" value="1"/>
</dbReference>
<dbReference type="PANTHER" id="PTHR10698">
    <property type="entry name" value="V-TYPE PROTON ATPASE SUBUNIT H"/>
    <property type="match status" value="1"/>
</dbReference>
<accession>G0S0E4</accession>
<dbReference type="SUPFAM" id="SSF54975">
    <property type="entry name" value="Acylphosphatase/BLUF domain-like"/>
    <property type="match status" value="1"/>
</dbReference>
<proteinExistence type="inferred from homology"/>
<dbReference type="STRING" id="759272.G0S0E4"/>
<dbReference type="eggNOG" id="KOG2759">
    <property type="taxonomic scope" value="Eukaryota"/>
</dbReference>
<dbReference type="OrthoDB" id="10263554at2759"/>
<gene>
    <name evidence="8" type="ORF">CTHT_0009720</name>
</gene>
<dbReference type="Gene3D" id="3.30.70.100">
    <property type="match status" value="1"/>
</dbReference>
<organism evidence="9">
    <name type="scientific">Chaetomium thermophilum (strain DSM 1495 / CBS 144.50 / IMI 039719)</name>
    <name type="common">Thermochaetoides thermophila</name>
    <dbReference type="NCBI Taxonomy" id="759272"/>
    <lineage>
        <taxon>Eukaryota</taxon>
        <taxon>Fungi</taxon>
        <taxon>Dikarya</taxon>
        <taxon>Ascomycota</taxon>
        <taxon>Pezizomycotina</taxon>
        <taxon>Sordariomycetes</taxon>
        <taxon>Sordariomycetidae</taxon>
        <taxon>Sordariales</taxon>
        <taxon>Chaetomiaceae</taxon>
        <taxon>Thermochaetoides</taxon>
    </lineage>
</organism>
<evidence type="ECO:0000256" key="6">
    <source>
        <dbReference type="RuleBase" id="RU004168"/>
    </source>
</evidence>